<gene>
    <name evidence="18" type="ORF">B456_003G093900</name>
    <name evidence="19" type="ORF">Gorai_024442</name>
</gene>
<evidence type="ECO:0000256" key="14">
    <source>
        <dbReference type="ARBA" id="ARBA00023160"/>
    </source>
</evidence>
<dbReference type="FunFam" id="1.10.620.20:FF:000002">
    <property type="entry name" value="Stearoyl-[acyl-carrier-protein] 9-desaturase, chloroplastic"/>
    <property type="match status" value="1"/>
</dbReference>
<keyword evidence="14 17" id="KW-0275">Fatty acid biosynthesis</keyword>
<keyword evidence="9" id="KW-0276">Fatty acid metabolism</keyword>
<feature type="binding site" evidence="16">
    <location>
        <position position="219"/>
    </location>
    <ligand>
        <name>Fe cation</name>
        <dbReference type="ChEBI" id="CHEBI:24875"/>
        <label>2</label>
    </ligand>
</feature>
<feature type="binding site" evidence="16">
    <location>
        <position position="169"/>
    </location>
    <ligand>
        <name>Fe cation</name>
        <dbReference type="ChEBI" id="CHEBI:24875"/>
        <label>1</label>
    </ligand>
</feature>
<dbReference type="KEGG" id="gra:105788385"/>
<evidence type="ECO:0000256" key="5">
    <source>
        <dbReference type="ARBA" id="ARBA00022516"/>
    </source>
</evidence>
<comment type="subunit">
    <text evidence="4 17">Homodimer.</text>
</comment>
<dbReference type="InterPro" id="IPR005067">
    <property type="entry name" value="Fatty_acid_desaturase-2"/>
</dbReference>
<dbReference type="OrthoDB" id="1924153at2759"/>
<proteinExistence type="inferred from homology"/>
<keyword evidence="7" id="KW-0934">Plastid</keyword>
<dbReference type="Proteomes" id="UP000593578">
    <property type="component" value="Unassembled WGS sequence"/>
</dbReference>
<evidence type="ECO:0000256" key="4">
    <source>
        <dbReference type="ARBA" id="ARBA00011738"/>
    </source>
</evidence>
<accession>A0A0D2NYQ2</accession>
<dbReference type="PANTHER" id="PTHR31155">
    <property type="entry name" value="ACYL- ACYL-CARRIER-PROTEIN DESATURASE-RELATED"/>
    <property type="match status" value="1"/>
</dbReference>
<dbReference type="GO" id="GO:0009570">
    <property type="term" value="C:chloroplast stroma"/>
    <property type="evidence" value="ECO:0007669"/>
    <property type="project" value="TreeGrafter"/>
</dbReference>
<feature type="binding site" evidence="16">
    <location>
        <position position="252"/>
    </location>
    <ligand>
        <name>Fe cation</name>
        <dbReference type="ChEBI" id="CHEBI:24875"/>
        <label>2</label>
    </ligand>
</feature>
<feature type="binding site" evidence="16">
    <location>
        <position position="252"/>
    </location>
    <ligand>
        <name>Fe cation</name>
        <dbReference type="ChEBI" id="CHEBI:24875"/>
        <label>1</label>
    </ligand>
</feature>
<name>A0A0D2NYQ2_GOSRA</name>
<feature type="binding site" evidence="16">
    <location>
        <position position="166"/>
    </location>
    <ligand>
        <name>Fe cation</name>
        <dbReference type="ChEBI" id="CHEBI:24875"/>
        <label>1</label>
    </ligand>
</feature>
<dbReference type="EMBL" id="CM001742">
    <property type="protein sequence ID" value="KJB19298.1"/>
    <property type="molecule type" value="Genomic_DNA"/>
</dbReference>
<dbReference type="Gramene" id="KJB19298">
    <property type="protein sequence ID" value="KJB19298"/>
    <property type="gene ID" value="B456_003G093900"/>
</dbReference>
<dbReference type="OMA" id="KPVDQCW"/>
<protein>
    <recommendedName>
        <fullName evidence="17">Acyl-[acyl-carrier-protein] desaturase</fullName>
        <ecNumber evidence="17">1.14.19.-</ecNumber>
    </recommendedName>
</protein>
<dbReference type="EC" id="1.14.19.-" evidence="17"/>
<reference evidence="19 21" key="2">
    <citation type="journal article" date="2019" name="Genome Biol. Evol.">
        <title>Insights into the evolution of the New World diploid cottons (Gossypium, subgenus Houzingenia) based on genome sequencing.</title>
        <authorList>
            <person name="Grover C.E."/>
            <person name="Arick M.A. 2nd"/>
            <person name="Thrash A."/>
            <person name="Conover J.L."/>
            <person name="Sanders W.S."/>
            <person name="Peterson D.G."/>
            <person name="Frelichowski J.E."/>
            <person name="Scheffler J.A."/>
            <person name="Scheffler B.E."/>
            <person name="Wendel J.F."/>
        </authorList>
    </citation>
    <scope>NUCLEOTIDE SEQUENCE [LARGE SCALE GENOMIC DNA]</scope>
    <source>
        <strain evidence="19">8</strain>
        <tissue evidence="19">Leaf</tissue>
    </source>
</reference>
<comment type="catalytic activity">
    <reaction evidence="15">
        <text>octadecanoyl-[ACP] + 2 reduced [2Fe-2S]-[ferredoxin] + O2 + 2 H(+) = (9Z)-octadecenoyl-[ACP] + 2 oxidized [2Fe-2S]-[ferredoxin] + 2 H2O</text>
        <dbReference type="Rhea" id="RHEA:11776"/>
        <dbReference type="Rhea" id="RHEA-COMP:9656"/>
        <dbReference type="Rhea" id="RHEA-COMP:9924"/>
        <dbReference type="Rhea" id="RHEA-COMP:10000"/>
        <dbReference type="Rhea" id="RHEA-COMP:10001"/>
        <dbReference type="ChEBI" id="CHEBI:15377"/>
        <dbReference type="ChEBI" id="CHEBI:15378"/>
        <dbReference type="ChEBI" id="CHEBI:15379"/>
        <dbReference type="ChEBI" id="CHEBI:33737"/>
        <dbReference type="ChEBI" id="CHEBI:33738"/>
        <dbReference type="ChEBI" id="CHEBI:78495"/>
        <dbReference type="ChEBI" id="CHEBI:78783"/>
        <dbReference type="EC" id="1.14.19.2"/>
    </reaction>
</comment>
<evidence type="ECO:0000313" key="21">
    <source>
        <dbReference type="Proteomes" id="UP000593578"/>
    </source>
</evidence>
<evidence type="ECO:0000256" key="6">
    <source>
        <dbReference type="ARBA" id="ARBA00022528"/>
    </source>
</evidence>
<organism evidence="18 20">
    <name type="scientific">Gossypium raimondii</name>
    <name type="common">Peruvian cotton</name>
    <name type="synonym">Gossypium klotzschianum subsp. raimondii</name>
    <dbReference type="NCBI Taxonomy" id="29730"/>
    <lineage>
        <taxon>Eukaryota</taxon>
        <taxon>Viridiplantae</taxon>
        <taxon>Streptophyta</taxon>
        <taxon>Embryophyta</taxon>
        <taxon>Tracheophyta</taxon>
        <taxon>Spermatophyta</taxon>
        <taxon>Magnoliopsida</taxon>
        <taxon>eudicotyledons</taxon>
        <taxon>Gunneridae</taxon>
        <taxon>Pentapetalae</taxon>
        <taxon>rosids</taxon>
        <taxon>malvids</taxon>
        <taxon>Malvales</taxon>
        <taxon>Malvaceae</taxon>
        <taxon>Malvoideae</taxon>
        <taxon>Gossypium</taxon>
    </lineage>
</organism>
<evidence type="ECO:0000256" key="17">
    <source>
        <dbReference type="RuleBase" id="RU000582"/>
    </source>
</evidence>
<sequence length="388" mass="43874">MQFTHSLVSTKTLPWRIPDVHCRRIPPPTSTVRFSPISAVAAAPPKPQKTHSMPPEKQEIFKSLENWATQNVLPLLKPVKECWQPQTFLPDPALPLGEFNEQVKALRQRTADLPDEYFVVLVGDMITEEALPTYQTMINTLDGVRDDTGASSSPWAIWTRAWTAEENRHGDLLKTFLYLSGRVDMLMIERTVQYLIGSGMDPGTENNPYLGFVYTSFQERATFVSHGNTARLAKEGGDPVLARICGTIAADEKRHELAYSKIIEKLLQVDPTEAMLAIADMMKKKITMPAHLMYDGEDPRLFEHFSAVAQRLGVYTADDYADILEALIKRWGLEKMEGLTGEGRRAQDFVCGLAPRIRKLQERAEDRAKKIGPQGVKFSWIFNREIML</sequence>
<evidence type="ECO:0000256" key="16">
    <source>
        <dbReference type="PIRSR" id="PIRSR000346-1"/>
    </source>
</evidence>
<keyword evidence="5 17" id="KW-0444">Lipid biosynthesis</keyword>
<evidence type="ECO:0000256" key="7">
    <source>
        <dbReference type="ARBA" id="ARBA00022640"/>
    </source>
</evidence>
<dbReference type="SUPFAM" id="SSF47240">
    <property type="entry name" value="Ferritin-like"/>
    <property type="match status" value="1"/>
</dbReference>
<evidence type="ECO:0000313" key="18">
    <source>
        <dbReference type="EMBL" id="KJB19298.1"/>
    </source>
</evidence>
<evidence type="ECO:0000256" key="12">
    <source>
        <dbReference type="ARBA" id="ARBA00023004"/>
    </source>
</evidence>
<dbReference type="InterPro" id="IPR012348">
    <property type="entry name" value="RNR-like"/>
</dbReference>
<evidence type="ECO:0000256" key="9">
    <source>
        <dbReference type="ARBA" id="ARBA00022832"/>
    </source>
</evidence>
<evidence type="ECO:0000313" key="20">
    <source>
        <dbReference type="Proteomes" id="UP000032304"/>
    </source>
</evidence>
<comment type="cofactor">
    <cofactor evidence="17">
        <name>Fe(2+)</name>
        <dbReference type="ChEBI" id="CHEBI:29033"/>
    </cofactor>
    <text evidence="17">Binds 2 Fe(2+) ions per subunit.</text>
</comment>
<evidence type="ECO:0000256" key="3">
    <source>
        <dbReference type="ARBA" id="ARBA00008749"/>
    </source>
</evidence>
<dbReference type="Proteomes" id="UP000032304">
    <property type="component" value="Chromosome 3"/>
</dbReference>
<dbReference type="GO" id="GO:0045300">
    <property type="term" value="F:stearoyl-[ACP] desaturase activity"/>
    <property type="evidence" value="ECO:0007669"/>
    <property type="project" value="UniProtKB-EC"/>
</dbReference>
<dbReference type="PROSITE" id="PS00574">
    <property type="entry name" value="FATTY_ACID_DESATUR_2"/>
    <property type="match status" value="1"/>
</dbReference>
<dbReference type="GO" id="GO:0046872">
    <property type="term" value="F:metal ion binding"/>
    <property type="evidence" value="ECO:0007669"/>
    <property type="project" value="UniProtKB-KW"/>
</dbReference>
<evidence type="ECO:0000256" key="2">
    <source>
        <dbReference type="ARBA" id="ARBA00004872"/>
    </source>
</evidence>
<evidence type="ECO:0000256" key="1">
    <source>
        <dbReference type="ARBA" id="ARBA00004229"/>
    </source>
</evidence>
<dbReference type="GO" id="GO:0006633">
    <property type="term" value="P:fatty acid biosynthetic process"/>
    <property type="evidence" value="ECO:0007669"/>
    <property type="project" value="UniProtKB-KW"/>
</dbReference>
<evidence type="ECO:0000256" key="13">
    <source>
        <dbReference type="ARBA" id="ARBA00023098"/>
    </source>
</evidence>
<dbReference type="InterPro" id="IPR009078">
    <property type="entry name" value="Ferritin-like_SF"/>
</dbReference>
<dbReference type="AlphaFoldDB" id="A0A0D2NYQ2"/>
<comment type="similarity">
    <text evidence="3 17">Belongs to the fatty acid desaturase type 2 family.</text>
</comment>
<dbReference type="STRING" id="29730.A0A0D2NYQ2"/>
<comment type="function">
    <text evidence="17">Introduction of a cis double bond between carbons of the acyl chain.</text>
</comment>
<keyword evidence="13" id="KW-0443">Lipid metabolism</keyword>
<keyword evidence="10" id="KW-0809">Transit peptide</keyword>
<comment type="subcellular location">
    <subcellularLocation>
        <location evidence="1">Plastid</location>
        <location evidence="1">Chloroplast</location>
    </subcellularLocation>
</comment>
<dbReference type="eggNOG" id="ENOG502QTEI">
    <property type="taxonomic scope" value="Eukaryota"/>
</dbReference>
<feature type="binding site" evidence="16">
    <location>
        <position position="128"/>
    </location>
    <ligand>
        <name>Fe cation</name>
        <dbReference type="ChEBI" id="CHEBI:24875"/>
        <label>1</label>
    </ligand>
</feature>
<keyword evidence="6 17" id="KW-0150">Chloroplast</keyword>
<dbReference type="Gene3D" id="1.10.620.20">
    <property type="entry name" value="Ribonucleotide Reductase, subunit A"/>
    <property type="match status" value="1"/>
</dbReference>
<comment type="pathway">
    <text evidence="2">Lipid metabolism; fatty acid metabolism.</text>
</comment>
<reference evidence="19" key="3">
    <citation type="submission" date="2020-04" db="EMBL/GenBank/DDBJ databases">
        <authorList>
            <person name="Grover C.E."/>
            <person name="Arick M.A. II"/>
            <person name="Thrash A."/>
            <person name="Conover J.L."/>
            <person name="Sanders W.S."/>
            <person name="Peterson D.G."/>
            <person name="Scheffler J.A."/>
            <person name="Scheffler B.E."/>
            <person name="Wendel J.F."/>
        </authorList>
    </citation>
    <scope>NUCLEOTIDE SEQUENCE</scope>
    <source>
        <strain evidence="19">8</strain>
        <tissue evidence="19">Leaf</tissue>
    </source>
</reference>
<keyword evidence="12 16" id="KW-0408">Iron</keyword>
<evidence type="ECO:0000256" key="10">
    <source>
        <dbReference type="ARBA" id="ARBA00022946"/>
    </source>
</evidence>
<comment type="cofactor">
    <cofactor evidence="16">
        <name>Fe cation</name>
        <dbReference type="ChEBI" id="CHEBI:24875"/>
    </cofactor>
    <text evidence="16">Binds 2 iron ions per subunit.</text>
</comment>
<feature type="binding site" evidence="16">
    <location>
        <position position="166"/>
    </location>
    <ligand>
        <name>Fe cation</name>
        <dbReference type="ChEBI" id="CHEBI:24875"/>
        <label>2</label>
    </ligand>
</feature>
<keyword evidence="11 17" id="KW-0560">Oxidoreductase</keyword>
<feature type="binding site" evidence="16">
    <location>
        <position position="255"/>
    </location>
    <ligand>
        <name>Fe cation</name>
        <dbReference type="ChEBI" id="CHEBI:24875"/>
        <label>2</label>
    </ligand>
</feature>
<keyword evidence="8 16" id="KW-0479">Metal-binding</keyword>
<evidence type="ECO:0000313" key="19">
    <source>
        <dbReference type="EMBL" id="MBA0582291.1"/>
    </source>
</evidence>
<evidence type="ECO:0000256" key="15">
    <source>
        <dbReference type="ARBA" id="ARBA00049304"/>
    </source>
</evidence>
<dbReference type="Pfam" id="PF03405">
    <property type="entry name" value="FA_desaturase_2"/>
    <property type="match status" value="1"/>
</dbReference>
<dbReference type="UniPathway" id="UPA00199"/>
<reference evidence="18 20" key="1">
    <citation type="journal article" date="2012" name="Nature">
        <title>Repeated polyploidization of Gossypium genomes and the evolution of spinnable cotton fibres.</title>
        <authorList>
            <person name="Paterson A.H."/>
            <person name="Wendel J.F."/>
            <person name="Gundlach H."/>
            <person name="Guo H."/>
            <person name="Jenkins J."/>
            <person name="Jin D."/>
            <person name="Llewellyn D."/>
            <person name="Showmaker K.C."/>
            <person name="Shu S."/>
            <person name="Udall J."/>
            <person name="Yoo M.J."/>
            <person name="Byers R."/>
            <person name="Chen W."/>
            <person name="Doron-Faigenboim A."/>
            <person name="Duke M.V."/>
            <person name="Gong L."/>
            <person name="Grimwood J."/>
            <person name="Grover C."/>
            <person name="Grupp K."/>
            <person name="Hu G."/>
            <person name="Lee T.H."/>
            <person name="Li J."/>
            <person name="Lin L."/>
            <person name="Liu T."/>
            <person name="Marler B.S."/>
            <person name="Page J.T."/>
            <person name="Roberts A.W."/>
            <person name="Romanel E."/>
            <person name="Sanders W.S."/>
            <person name="Szadkowski E."/>
            <person name="Tan X."/>
            <person name="Tang H."/>
            <person name="Xu C."/>
            <person name="Wang J."/>
            <person name="Wang Z."/>
            <person name="Zhang D."/>
            <person name="Zhang L."/>
            <person name="Ashrafi H."/>
            <person name="Bedon F."/>
            <person name="Bowers J.E."/>
            <person name="Brubaker C.L."/>
            <person name="Chee P.W."/>
            <person name="Das S."/>
            <person name="Gingle A.R."/>
            <person name="Haigler C.H."/>
            <person name="Harker D."/>
            <person name="Hoffmann L.V."/>
            <person name="Hovav R."/>
            <person name="Jones D.C."/>
            <person name="Lemke C."/>
            <person name="Mansoor S."/>
            <person name="ur Rahman M."/>
            <person name="Rainville L.N."/>
            <person name="Rambani A."/>
            <person name="Reddy U.K."/>
            <person name="Rong J.K."/>
            <person name="Saranga Y."/>
            <person name="Scheffler B.E."/>
            <person name="Scheffler J.A."/>
            <person name="Stelly D.M."/>
            <person name="Triplett B.A."/>
            <person name="Van Deynze A."/>
            <person name="Vaslin M.F."/>
            <person name="Waghmare V.N."/>
            <person name="Walford S.A."/>
            <person name="Wright R.J."/>
            <person name="Zaki E.A."/>
            <person name="Zhang T."/>
            <person name="Dennis E.S."/>
            <person name="Mayer K.F."/>
            <person name="Peterson D.G."/>
            <person name="Rokhsar D.S."/>
            <person name="Wang X."/>
            <person name="Schmutz J."/>
        </authorList>
    </citation>
    <scope>NUCLEOTIDE SEQUENCE [LARGE SCALE GENOMIC DNA]</scope>
</reference>
<evidence type="ECO:0000256" key="11">
    <source>
        <dbReference type="ARBA" id="ARBA00023002"/>
    </source>
</evidence>
<dbReference type="CDD" id="cd01050">
    <property type="entry name" value="Acyl_ACP_Desat"/>
    <property type="match status" value="1"/>
</dbReference>
<evidence type="ECO:0000256" key="8">
    <source>
        <dbReference type="ARBA" id="ARBA00022723"/>
    </source>
</evidence>
<dbReference type="InterPro" id="IPR005803">
    <property type="entry name" value="FADS-2_CS"/>
</dbReference>
<dbReference type="PIRSF" id="PIRSF000346">
    <property type="entry name" value="Dlt9_acylACP_des"/>
    <property type="match status" value="1"/>
</dbReference>
<keyword evidence="20" id="KW-1185">Reference proteome</keyword>
<dbReference type="EMBL" id="JABEZZ010000003">
    <property type="protein sequence ID" value="MBA0582291.1"/>
    <property type="molecule type" value="Genomic_DNA"/>
</dbReference>
<dbReference type="PANTHER" id="PTHR31155:SF31">
    <property type="entry name" value="STEAROYL-[ACYL-CARRIER-PROTEIN] 9-DESATURASE 6, CHLOROPLASTIC"/>
    <property type="match status" value="1"/>
</dbReference>